<reference evidence="2" key="1">
    <citation type="submission" date="2005-08" db="EMBL/GenBank/DDBJ databases">
        <title>Complete sequence of Dechloromonas aromatica RCB.</title>
        <authorList>
            <person name="Salinero K.K."/>
            <person name="Copeland A."/>
            <person name="Lucas S."/>
            <person name="Lapidus A."/>
            <person name="Barry K."/>
            <person name="Detter J.C."/>
            <person name="Glavina T."/>
            <person name="Hammon N."/>
            <person name="Israni S."/>
            <person name="Pitluck S."/>
            <person name="Di Bartolo G."/>
            <person name="Trong S."/>
            <person name="Schmutz J."/>
            <person name="Larimer F."/>
            <person name="Land M."/>
            <person name="Ivanova N."/>
            <person name="Richardson P."/>
        </authorList>
    </citation>
    <scope>NUCLEOTIDE SEQUENCE</scope>
    <source>
        <strain evidence="2">RCB</strain>
    </source>
</reference>
<sequence>MAGPWEKYASPDQPSSPTAAPSADGPWSKYSSGSPEPVQTPAQSLGESQPGIVKGLISTLQGPAMGFADELAGVGGAVTGAIANLTPWGDGKGFAENYRDTRDAARAASDSHMKENPILGHVERIGASLPVVAATPLVSAAQKASGPLSAAANLLPESVKAGVKFGALSGLGDSTAQDVRGLAGDAAMSAGISGVLGPSLSGIARAGGAVANNIGQQIASTPTGRNMLNTIADMGTRSGISASALPSADGGARKYAAQKVAEAIERDKPGLSNPLNIISTRINKLGDEATVADSAGQNTKQLLDTLATLPGETKNAAERLIRGRQAGRADRLIGAAEAGLNPTGARLPQTLDALDEARRVASAPLYDRVRNTSIPIDNDMNAILGRARSAFSHAKELARVNGQAFDLDQAAPELNTLMNSRTPKEIPLSQLDTLKRTLYDIEQGHINPETGRLNEIGNAYKNLRRELIGKIDNMTTDPATGQSFYKQARDAYAGPSELRSAANLGNQAMSKDAWKIGQMTDGMSDSELQAFRIGAFESLRKKFGTEGGQTQIMKMWKEPATAEKLKELFANEGSFRRFAADVAKESRLKGLESVGRGSQTATRASGMGDLDMSAVADAGNVARSAATGSITGIASAASNLWNRVKTPESVRNEMGDILMSKGVKGAQNINEIKSIVQQIREEKARKAAQAGTLAGLL</sequence>
<dbReference type="AlphaFoldDB" id="Q47CL0"/>
<protein>
    <submittedName>
        <fullName evidence="2">Uncharacterized protein</fullName>
    </submittedName>
</protein>
<evidence type="ECO:0000256" key="1">
    <source>
        <dbReference type="SAM" id="MobiDB-lite"/>
    </source>
</evidence>
<dbReference type="HOGENOM" id="CLU_394216_0_0_4"/>
<organism evidence="2">
    <name type="scientific">Dechloromonas aromatica (strain RCB)</name>
    <dbReference type="NCBI Taxonomy" id="159087"/>
    <lineage>
        <taxon>Bacteria</taxon>
        <taxon>Pseudomonadati</taxon>
        <taxon>Pseudomonadota</taxon>
        <taxon>Betaproteobacteria</taxon>
        <taxon>Rhodocyclales</taxon>
        <taxon>Azonexaceae</taxon>
        <taxon>Dechloromonas</taxon>
    </lineage>
</organism>
<dbReference type="KEGG" id="dar:Daro_2691"/>
<accession>Q47CL0</accession>
<dbReference type="eggNOG" id="ENOG50316KM">
    <property type="taxonomic scope" value="Bacteria"/>
</dbReference>
<dbReference type="EMBL" id="CP000089">
    <property type="protein sequence ID" value="AAZ47421.1"/>
    <property type="molecule type" value="Genomic_DNA"/>
</dbReference>
<dbReference type="STRING" id="159087.Daro_2691"/>
<name>Q47CL0_DECAR</name>
<evidence type="ECO:0000313" key="2">
    <source>
        <dbReference type="EMBL" id="AAZ47421.1"/>
    </source>
</evidence>
<gene>
    <name evidence="2" type="ordered locus">Daro_2691</name>
</gene>
<proteinExistence type="predicted"/>
<feature type="region of interest" description="Disordered" evidence="1">
    <location>
        <begin position="1"/>
        <end position="49"/>
    </location>
</feature>